<organism evidence="15 16">
    <name type="scientific">Alkaliphilus flagellatus</name>
    <dbReference type="NCBI Taxonomy" id="2841507"/>
    <lineage>
        <taxon>Bacteria</taxon>
        <taxon>Bacillati</taxon>
        <taxon>Bacillota</taxon>
        <taxon>Clostridia</taxon>
        <taxon>Peptostreptococcales</taxon>
        <taxon>Natronincolaceae</taxon>
        <taxon>Alkaliphilus</taxon>
    </lineage>
</organism>
<dbReference type="SMART" id="SM00729">
    <property type="entry name" value="Elp3"/>
    <property type="match status" value="1"/>
</dbReference>
<evidence type="ECO:0000259" key="13">
    <source>
        <dbReference type="PROSITE" id="PS51449"/>
    </source>
</evidence>
<name>A0ABS6FZJ6_9FIRM</name>
<keyword evidence="7" id="KW-0479">Metal-binding</keyword>
<gene>
    <name evidence="15" type="primary">mtaB</name>
    <name evidence="15" type="ORF">KQI88_04480</name>
</gene>
<evidence type="ECO:0000259" key="14">
    <source>
        <dbReference type="PROSITE" id="PS51918"/>
    </source>
</evidence>
<evidence type="ECO:0000256" key="4">
    <source>
        <dbReference type="ARBA" id="ARBA00022485"/>
    </source>
</evidence>
<dbReference type="SFLD" id="SFLDG01082">
    <property type="entry name" value="B12-binding_domain_containing"/>
    <property type="match status" value="1"/>
</dbReference>
<evidence type="ECO:0000256" key="10">
    <source>
        <dbReference type="ARBA" id="ARBA00031213"/>
    </source>
</evidence>
<evidence type="ECO:0000259" key="12">
    <source>
        <dbReference type="PROSITE" id="PS50926"/>
    </source>
</evidence>
<protein>
    <recommendedName>
        <fullName evidence="3">tRNA (N(6)-L-threonylcarbamoyladenosine(37)-C(2))-methylthiotransferase</fullName>
        <ecNumber evidence="3">2.8.4.5</ecNumber>
    </recommendedName>
    <alternativeName>
        <fullName evidence="10">tRNA-t(6)A37 methylthiotransferase</fullName>
    </alternativeName>
</protein>
<comment type="caution">
    <text evidence="15">The sequence shown here is derived from an EMBL/GenBank/DDBJ whole genome shotgun (WGS) entry which is preliminary data.</text>
</comment>
<dbReference type="Pfam" id="PF04055">
    <property type="entry name" value="Radical_SAM"/>
    <property type="match status" value="1"/>
</dbReference>
<dbReference type="NCBIfam" id="TIGR01579">
    <property type="entry name" value="MiaB-like-C"/>
    <property type="match status" value="1"/>
</dbReference>
<comment type="cofactor">
    <cofactor evidence="1">
        <name>[4Fe-4S] cluster</name>
        <dbReference type="ChEBI" id="CHEBI:49883"/>
    </cofactor>
</comment>
<dbReference type="PANTHER" id="PTHR11918">
    <property type="entry name" value="RADICAL SAM PROTEINS"/>
    <property type="match status" value="1"/>
</dbReference>
<dbReference type="SFLD" id="SFLDF00295">
    <property type="entry name" value="threonylcarbamoyladenosine_tRN"/>
    <property type="match status" value="1"/>
</dbReference>
<dbReference type="PANTHER" id="PTHR11918:SF45">
    <property type="entry name" value="THREONYLCARBAMOYLADENOSINE TRNA METHYLTHIOTRANSFERASE"/>
    <property type="match status" value="1"/>
</dbReference>
<evidence type="ECO:0000256" key="1">
    <source>
        <dbReference type="ARBA" id="ARBA00001966"/>
    </source>
</evidence>
<keyword evidence="9" id="KW-0411">Iron-sulfur</keyword>
<feature type="domain" description="MTTase N-terminal" evidence="13">
    <location>
        <begin position="2"/>
        <end position="114"/>
    </location>
</feature>
<feature type="domain" description="Radical SAM core" evidence="14">
    <location>
        <begin position="138"/>
        <end position="370"/>
    </location>
</feature>
<dbReference type="InterPro" id="IPR013848">
    <property type="entry name" value="Methylthiotransferase_N"/>
</dbReference>
<dbReference type="InterPro" id="IPR002792">
    <property type="entry name" value="TRAM_dom"/>
</dbReference>
<keyword evidence="8" id="KW-0408">Iron</keyword>
<evidence type="ECO:0000256" key="9">
    <source>
        <dbReference type="ARBA" id="ARBA00023014"/>
    </source>
</evidence>
<accession>A0ABS6FZJ6</accession>
<feature type="domain" description="TRAM" evidence="12">
    <location>
        <begin position="371"/>
        <end position="433"/>
    </location>
</feature>
<evidence type="ECO:0000256" key="5">
    <source>
        <dbReference type="ARBA" id="ARBA00022679"/>
    </source>
</evidence>
<dbReference type="NCBIfam" id="TIGR00089">
    <property type="entry name" value="MiaB/RimO family radical SAM methylthiotransferase"/>
    <property type="match status" value="1"/>
</dbReference>
<dbReference type="InterPro" id="IPR034557">
    <property type="entry name" value="ThrcA_tRNA_MEthiotransferase"/>
</dbReference>
<evidence type="ECO:0000313" key="16">
    <source>
        <dbReference type="Proteomes" id="UP000779508"/>
    </source>
</evidence>
<keyword evidence="5" id="KW-0808">Transferase</keyword>
<dbReference type="PROSITE" id="PS01278">
    <property type="entry name" value="MTTASE_RADICAL"/>
    <property type="match status" value="1"/>
</dbReference>
<dbReference type="SFLD" id="SFLDS00029">
    <property type="entry name" value="Radical_SAM"/>
    <property type="match status" value="1"/>
</dbReference>
<proteinExistence type="predicted"/>
<reference evidence="15 16" key="1">
    <citation type="submission" date="2021-06" db="EMBL/GenBank/DDBJ databases">
        <authorList>
            <person name="Sun Q."/>
            <person name="Li D."/>
        </authorList>
    </citation>
    <scope>NUCLEOTIDE SEQUENCE [LARGE SCALE GENOMIC DNA]</scope>
    <source>
        <strain evidence="15 16">MSJ-5</strain>
    </source>
</reference>
<dbReference type="InterPro" id="IPR006638">
    <property type="entry name" value="Elp3/MiaA/NifB-like_rSAM"/>
</dbReference>
<dbReference type="RefSeq" id="WP_216415127.1">
    <property type="nucleotide sequence ID" value="NZ_JAHLQK010000001.1"/>
</dbReference>
<keyword evidence="16" id="KW-1185">Reference proteome</keyword>
<keyword evidence="6" id="KW-0949">S-adenosyl-L-methionine</keyword>
<dbReference type="EC" id="2.8.4.5" evidence="3"/>
<evidence type="ECO:0000256" key="2">
    <source>
        <dbReference type="ARBA" id="ARBA00002399"/>
    </source>
</evidence>
<comment type="catalytic activity">
    <reaction evidence="11">
        <text>N(6)-L-threonylcarbamoyladenosine(37) in tRNA + (sulfur carrier)-SH + AH2 + 2 S-adenosyl-L-methionine = 2-methylsulfanyl-N(6)-L-threonylcarbamoyladenosine(37) in tRNA + (sulfur carrier)-H + 5'-deoxyadenosine + L-methionine + A + S-adenosyl-L-homocysteine + 2 H(+)</text>
        <dbReference type="Rhea" id="RHEA:37075"/>
        <dbReference type="Rhea" id="RHEA-COMP:10163"/>
        <dbReference type="Rhea" id="RHEA-COMP:11092"/>
        <dbReference type="Rhea" id="RHEA-COMP:14737"/>
        <dbReference type="Rhea" id="RHEA-COMP:14739"/>
        <dbReference type="ChEBI" id="CHEBI:13193"/>
        <dbReference type="ChEBI" id="CHEBI:15378"/>
        <dbReference type="ChEBI" id="CHEBI:17319"/>
        <dbReference type="ChEBI" id="CHEBI:17499"/>
        <dbReference type="ChEBI" id="CHEBI:29917"/>
        <dbReference type="ChEBI" id="CHEBI:57844"/>
        <dbReference type="ChEBI" id="CHEBI:57856"/>
        <dbReference type="ChEBI" id="CHEBI:59789"/>
        <dbReference type="ChEBI" id="CHEBI:64428"/>
        <dbReference type="ChEBI" id="CHEBI:74418"/>
        <dbReference type="ChEBI" id="CHEBI:74420"/>
        <dbReference type="EC" id="2.8.4.5"/>
    </reaction>
</comment>
<dbReference type="PROSITE" id="PS51918">
    <property type="entry name" value="RADICAL_SAM"/>
    <property type="match status" value="1"/>
</dbReference>
<evidence type="ECO:0000313" key="15">
    <source>
        <dbReference type="EMBL" id="MBU5675665.1"/>
    </source>
</evidence>
<dbReference type="Proteomes" id="UP000779508">
    <property type="component" value="Unassembled WGS sequence"/>
</dbReference>
<dbReference type="InterPro" id="IPR007197">
    <property type="entry name" value="rSAM"/>
</dbReference>
<dbReference type="InterPro" id="IPR020612">
    <property type="entry name" value="Methylthiotransferase_CS"/>
</dbReference>
<evidence type="ECO:0000256" key="7">
    <source>
        <dbReference type="ARBA" id="ARBA00022723"/>
    </source>
</evidence>
<dbReference type="CDD" id="cd01335">
    <property type="entry name" value="Radical_SAM"/>
    <property type="match status" value="1"/>
</dbReference>
<keyword evidence="4" id="KW-0004">4Fe-4S</keyword>
<dbReference type="InterPro" id="IPR006467">
    <property type="entry name" value="MiaB-like_bact"/>
</dbReference>
<evidence type="ECO:0000256" key="11">
    <source>
        <dbReference type="ARBA" id="ARBA00051661"/>
    </source>
</evidence>
<dbReference type="EMBL" id="JAHLQK010000001">
    <property type="protein sequence ID" value="MBU5675665.1"/>
    <property type="molecule type" value="Genomic_DNA"/>
</dbReference>
<dbReference type="PROSITE" id="PS51449">
    <property type="entry name" value="MTTASE_N"/>
    <property type="match status" value="1"/>
</dbReference>
<sequence length="433" mass="49319">MKKVAFHTLGCKVNQYETQAMGEIFEKEGYNIVPDSEIADVYVINTCTVTNVGDKKSRQFIRRAKRNNPEAIIAVVGCYAQTAPKEVLSIEGVNIVIGTNERNKIVEAVKKCEVDEKISLVDDIMKVKHFEEMSIADVKDKTRAFLKIQEGCNQYCTYCIIPYARGPIRSRGKLEIVEEVKGLVDKGFKEVVLTGIHVASYGKDLDTGSTLIDILKEVNKVKGLKRIRLSSLEPTLFTYEFLNELSKLEKICEHFHLSLQSGCNATLKRMNRKYTAEEYKEIVNRIRTVYPEVALTTDIIVGFPGETDEEFNITYNFVKEIGFSEIHVFKYSPRTGTPAAKYTNQVDGLIKHYRSEKLIELGEQLKDNYRTMFIGRNKKVLFEAFSKDVTGYVEGYTDNYLKILAPANDVKEGELDIVTLKELRQDYILGEKK</sequence>
<comment type="function">
    <text evidence="2">Catalyzes the methylthiolation of N6-threonylcarbamoyladenosine (t(6)A), leading to the formation of 2-methylthio-N6-threonylcarbamoyladenosine (ms(2)t(6)A) at position 37 in tRNAs that read codons beginning with adenine.</text>
</comment>
<dbReference type="PROSITE" id="PS50926">
    <property type="entry name" value="TRAM"/>
    <property type="match status" value="1"/>
</dbReference>
<evidence type="ECO:0000256" key="6">
    <source>
        <dbReference type="ARBA" id="ARBA00022691"/>
    </source>
</evidence>
<dbReference type="Pfam" id="PF00919">
    <property type="entry name" value="UPF0004"/>
    <property type="match status" value="1"/>
</dbReference>
<evidence type="ECO:0000256" key="8">
    <source>
        <dbReference type="ARBA" id="ARBA00023004"/>
    </source>
</evidence>
<evidence type="ECO:0000256" key="3">
    <source>
        <dbReference type="ARBA" id="ARBA00013273"/>
    </source>
</evidence>
<dbReference type="SFLD" id="SFLDG01061">
    <property type="entry name" value="methylthiotransferase"/>
    <property type="match status" value="1"/>
</dbReference>
<dbReference type="InterPro" id="IPR005839">
    <property type="entry name" value="Methylthiotransferase"/>
</dbReference>